<dbReference type="EMBL" id="JACHHQ010000011">
    <property type="protein sequence ID" value="MBB5202178.1"/>
    <property type="molecule type" value="Genomic_DNA"/>
</dbReference>
<keyword evidence="4" id="KW-1185">Reference proteome</keyword>
<dbReference type="Pfam" id="PF04966">
    <property type="entry name" value="OprB"/>
    <property type="match status" value="1"/>
</dbReference>
<dbReference type="InterPro" id="IPR038673">
    <property type="entry name" value="OprB_sf"/>
</dbReference>
<proteinExistence type="inferred from homology"/>
<accession>A0A840RYH8</accession>
<comment type="caution">
    <text evidence="3">The sequence shown here is derived from an EMBL/GenBank/DDBJ whole genome shotgun (WGS) entry which is preliminary data.</text>
</comment>
<comment type="similarity">
    <text evidence="1 2">Belongs to the OprB family.</text>
</comment>
<dbReference type="GO" id="GO:0015288">
    <property type="term" value="F:porin activity"/>
    <property type="evidence" value="ECO:0007669"/>
    <property type="project" value="InterPro"/>
</dbReference>
<dbReference type="GO" id="GO:0008643">
    <property type="term" value="P:carbohydrate transport"/>
    <property type="evidence" value="ECO:0007669"/>
    <property type="project" value="InterPro"/>
</dbReference>
<dbReference type="GO" id="GO:0016020">
    <property type="term" value="C:membrane"/>
    <property type="evidence" value="ECO:0007669"/>
    <property type="project" value="InterPro"/>
</dbReference>
<dbReference type="Proteomes" id="UP000571084">
    <property type="component" value="Unassembled WGS sequence"/>
</dbReference>
<dbReference type="InterPro" id="IPR007049">
    <property type="entry name" value="Carb-sel_porin_OprB"/>
</dbReference>
<evidence type="ECO:0000256" key="1">
    <source>
        <dbReference type="ARBA" id="ARBA00008769"/>
    </source>
</evidence>
<sequence length="452" mass="49962">MFKNQKKIVIGCLFGPVIGLPMMAHAQEEKSALEPEKNIPQEMLNAKFQTTYIWQRKPSLNAPYSGTNSLLTEREKAYSLTATGYFGLRAWEGAELYFDPEMVQAVPLSNLRGLGGLTNSEQQKTSGASPTFYRARLFLRQTFGFGGGSDTVESGPNQLAGMADKRRLVVTLGNVGVIDIFDNNAYAHDARTQFTNWTFLTHGAFDYVGDARGYTWGAAAEYYYDDWVVRAGRFMGPDESNGLRLDTRLTQHYGDQVEVEHAHLIAGQVGKVKLLAFRNREVMGGFGDAIAYARLNGGTPDVANVRKESAKLGYGISLEQSLRSDVGLFARASWADGKTETYSFTEIENSISTGVVVKGERWGRAKDTFGLAVAQNGLNKTHRDYLALGGLGAFIGDGKINYRPERIIEAYYNMNVFQQTSVMVGFQHIVNPAYNADRGPVNVVTLRAHTEF</sequence>
<evidence type="ECO:0000256" key="2">
    <source>
        <dbReference type="RuleBase" id="RU363072"/>
    </source>
</evidence>
<organism evidence="3 4">
    <name type="scientific">Glaciimonas immobilis</name>
    <dbReference type="NCBI Taxonomy" id="728004"/>
    <lineage>
        <taxon>Bacteria</taxon>
        <taxon>Pseudomonadati</taxon>
        <taxon>Pseudomonadota</taxon>
        <taxon>Betaproteobacteria</taxon>
        <taxon>Burkholderiales</taxon>
        <taxon>Oxalobacteraceae</taxon>
        <taxon>Glaciimonas</taxon>
    </lineage>
</organism>
<dbReference type="RefSeq" id="WP_168057015.1">
    <property type="nucleotide sequence ID" value="NZ_JAAOZT010000013.1"/>
</dbReference>
<gene>
    <name evidence="3" type="ORF">HNR39_004042</name>
</gene>
<evidence type="ECO:0008006" key="5">
    <source>
        <dbReference type="Google" id="ProtNLM"/>
    </source>
</evidence>
<reference evidence="3 4" key="1">
    <citation type="submission" date="2020-08" db="EMBL/GenBank/DDBJ databases">
        <title>Genomic Encyclopedia of Type Strains, Phase IV (KMG-IV): sequencing the most valuable type-strain genomes for metagenomic binning, comparative biology and taxonomic classification.</title>
        <authorList>
            <person name="Goeker M."/>
        </authorList>
    </citation>
    <scope>NUCLEOTIDE SEQUENCE [LARGE SCALE GENOMIC DNA]</scope>
    <source>
        <strain evidence="3 4">DSM 23240</strain>
    </source>
</reference>
<dbReference type="Gene3D" id="2.40.160.180">
    <property type="entry name" value="Carbohydrate-selective porin OprB"/>
    <property type="match status" value="1"/>
</dbReference>
<evidence type="ECO:0000313" key="3">
    <source>
        <dbReference type="EMBL" id="MBB5202178.1"/>
    </source>
</evidence>
<evidence type="ECO:0000313" key="4">
    <source>
        <dbReference type="Proteomes" id="UP000571084"/>
    </source>
</evidence>
<keyword evidence="2" id="KW-0732">Signal</keyword>
<protein>
    <recommendedName>
        <fullName evidence="5">Porin</fullName>
    </recommendedName>
</protein>
<feature type="chain" id="PRO_5033101320" description="Porin" evidence="2">
    <location>
        <begin position="27"/>
        <end position="452"/>
    </location>
</feature>
<dbReference type="AlphaFoldDB" id="A0A840RYH8"/>
<feature type="signal peptide" evidence="2">
    <location>
        <begin position="1"/>
        <end position="26"/>
    </location>
</feature>
<name>A0A840RYH8_9BURK</name>